<evidence type="ECO:0000313" key="2">
    <source>
        <dbReference type="WBParaSite" id="nRc.2.0.1.t04631-RA"/>
    </source>
</evidence>
<accession>A0A915HSX1</accession>
<proteinExistence type="predicted"/>
<reference evidence="2" key="1">
    <citation type="submission" date="2022-11" db="UniProtKB">
        <authorList>
            <consortium name="WormBaseParasite"/>
        </authorList>
    </citation>
    <scope>IDENTIFICATION</scope>
</reference>
<organism evidence="1 2">
    <name type="scientific">Romanomermis culicivorax</name>
    <name type="common">Nematode worm</name>
    <dbReference type="NCBI Taxonomy" id="13658"/>
    <lineage>
        <taxon>Eukaryota</taxon>
        <taxon>Metazoa</taxon>
        <taxon>Ecdysozoa</taxon>
        <taxon>Nematoda</taxon>
        <taxon>Enoplea</taxon>
        <taxon>Dorylaimia</taxon>
        <taxon>Mermithida</taxon>
        <taxon>Mermithoidea</taxon>
        <taxon>Mermithidae</taxon>
        <taxon>Romanomermis</taxon>
    </lineage>
</organism>
<name>A0A915HSX1_ROMCU</name>
<dbReference type="WBParaSite" id="nRc.2.0.1.t04631-RA">
    <property type="protein sequence ID" value="nRc.2.0.1.t04631-RA"/>
    <property type="gene ID" value="nRc.2.0.1.g04631"/>
</dbReference>
<dbReference type="AlphaFoldDB" id="A0A915HSX1"/>
<evidence type="ECO:0000313" key="1">
    <source>
        <dbReference type="Proteomes" id="UP000887565"/>
    </source>
</evidence>
<sequence length="209" mass="22222">MNAISAPSRPIAVTSLMQQAGNMTVSDKADRVPAANGHETRNFAGVKQVQSSNDFLNHLLQSGSNSRKDNFVSISSSAVAVSTTNDIGTVQKAIMSVANPRGYSVVNASDVFAGAVFLQTPISKSEQINAVSSNVPQLMRPDDFLAAGLPASDFQSVETGSTTNFPSSSDLSQLKCAISQLISIDSDFVEELRRKICICSKFHNSGEFN</sequence>
<dbReference type="Proteomes" id="UP000887565">
    <property type="component" value="Unplaced"/>
</dbReference>
<keyword evidence="1" id="KW-1185">Reference proteome</keyword>
<protein>
    <submittedName>
        <fullName evidence="2">Uncharacterized protein</fullName>
    </submittedName>
</protein>